<dbReference type="Proteomes" id="UP000231456">
    <property type="component" value="Unassembled WGS sequence"/>
</dbReference>
<feature type="region of interest" description="Disordered" evidence="8">
    <location>
        <begin position="125"/>
        <end position="144"/>
    </location>
</feature>
<sequence>MRCILGTKKSMTQIFREDGTVVPVTRVQAGPCVVTQVKTAKRDGVSAVQVGFGSQKAFRLTKPLKGHLKDIDAVRHMRDFRAPEDHGLSRGDSFTVSIFSAGDRVQVEGVSKGKGFQGVVKRHKFHGSPASHGHKDQLRMPGSIGSADPARVFKGTRMGGHMGDQQVTVKNLEIVAIDEENNELLVKGAVPGARGGLLMISTEDGKMEVSQALEVPEVAEETKEEMGVEAVEEPKKDVVTEDADVAPEAPTA</sequence>
<evidence type="ECO:0000256" key="1">
    <source>
        <dbReference type="ARBA" id="ARBA00006540"/>
    </source>
</evidence>
<dbReference type="InterPro" id="IPR019927">
    <property type="entry name" value="Ribosomal_uL3_bac/org-type"/>
</dbReference>
<accession>A0A2M8F8K4</accession>
<keyword evidence="2 7" id="KW-0699">rRNA-binding</keyword>
<comment type="function">
    <text evidence="7">One of the primary rRNA binding proteins, it binds directly near the 3'-end of the 23S rRNA, where it nucleates assembly of the 50S subunit.</text>
</comment>
<evidence type="ECO:0000256" key="2">
    <source>
        <dbReference type="ARBA" id="ARBA00022730"/>
    </source>
</evidence>
<comment type="subunit">
    <text evidence="7">Part of the 50S ribosomal subunit. Forms a cluster with proteins L14 and L19.</text>
</comment>
<proteinExistence type="inferred from homology"/>
<evidence type="ECO:0000256" key="7">
    <source>
        <dbReference type="HAMAP-Rule" id="MF_01325"/>
    </source>
</evidence>
<reference evidence="10" key="1">
    <citation type="submission" date="2017-09" db="EMBL/GenBank/DDBJ databases">
        <title>Depth-based differentiation of microbial function through sediment-hosted aquifers and enrichment of novel symbionts in the deep terrestrial subsurface.</title>
        <authorList>
            <person name="Probst A.J."/>
            <person name="Ladd B."/>
            <person name="Jarett J.K."/>
            <person name="Geller-Mcgrath D.E."/>
            <person name="Sieber C.M.K."/>
            <person name="Emerson J.B."/>
            <person name="Anantharaman K."/>
            <person name="Thomas B.C."/>
            <person name="Malmstrom R."/>
            <person name="Stieglmeier M."/>
            <person name="Klingl A."/>
            <person name="Woyke T."/>
            <person name="Ryan C.M."/>
            <person name="Banfield J.F."/>
        </authorList>
    </citation>
    <scope>NUCLEOTIDE SEQUENCE [LARGE SCALE GENOMIC DNA]</scope>
</reference>
<dbReference type="Gene3D" id="3.30.160.810">
    <property type="match status" value="1"/>
</dbReference>
<feature type="region of interest" description="Disordered" evidence="8">
    <location>
        <begin position="217"/>
        <end position="252"/>
    </location>
</feature>
<dbReference type="Pfam" id="PF00297">
    <property type="entry name" value="Ribosomal_L3"/>
    <property type="match status" value="1"/>
</dbReference>
<dbReference type="PANTHER" id="PTHR11229:SF16">
    <property type="entry name" value="LARGE RIBOSOMAL SUBUNIT PROTEIN UL3C"/>
    <property type="match status" value="1"/>
</dbReference>
<comment type="similarity">
    <text evidence="1 7">Belongs to the universal ribosomal protein uL3 family.</text>
</comment>
<evidence type="ECO:0000313" key="10">
    <source>
        <dbReference type="Proteomes" id="UP000231456"/>
    </source>
</evidence>
<gene>
    <name evidence="7" type="primary">rplC</name>
    <name evidence="9" type="ORF">CO030_04905</name>
</gene>
<name>A0A2M8F8K4_9BACT</name>
<dbReference type="NCBIfam" id="TIGR03625">
    <property type="entry name" value="L3_bact"/>
    <property type="match status" value="1"/>
</dbReference>
<dbReference type="EMBL" id="PFRH01000149">
    <property type="protein sequence ID" value="PJC52074.1"/>
    <property type="molecule type" value="Genomic_DNA"/>
</dbReference>
<dbReference type="InterPro" id="IPR000597">
    <property type="entry name" value="Ribosomal_uL3"/>
</dbReference>
<evidence type="ECO:0000256" key="8">
    <source>
        <dbReference type="SAM" id="MobiDB-lite"/>
    </source>
</evidence>
<dbReference type="Gene3D" id="2.40.30.10">
    <property type="entry name" value="Translation factors"/>
    <property type="match status" value="1"/>
</dbReference>
<keyword evidence="5 7" id="KW-0687">Ribonucleoprotein</keyword>
<dbReference type="GO" id="GO:0003735">
    <property type="term" value="F:structural constituent of ribosome"/>
    <property type="evidence" value="ECO:0007669"/>
    <property type="project" value="UniProtKB-UniRule"/>
</dbReference>
<protein>
    <recommendedName>
        <fullName evidence="6 7">Large ribosomal subunit protein uL3</fullName>
    </recommendedName>
</protein>
<evidence type="ECO:0000256" key="5">
    <source>
        <dbReference type="ARBA" id="ARBA00023274"/>
    </source>
</evidence>
<dbReference type="InterPro" id="IPR009000">
    <property type="entry name" value="Transl_B-barrel_sf"/>
</dbReference>
<evidence type="ECO:0000256" key="6">
    <source>
        <dbReference type="ARBA" id="ARBA00035243"/>
    </source>
</evidence>
<dbReference type="PANTHER" id="PTHR11229">
    <property type="entry name" value="50S RIBOSOMAL PROTEIN L3"/>
    <property type="match status" value="1"/>
</dbReference>
<dbReference type="GO" id="GO:0006412">
    <property type="term" value="P:translation"/>
    <property type="evidence" value="ECO:0007669"/>
    <property type="project" value="UniProtKB-UniRule"/>
</dbReference>
<keyword evidence="3 7" id="KW-0694">RNA-binding</keyword>
<dbReference type="FunFam" id="2.40.30.10:FF:000004">
    <property type="entry name" value="50S ribosomal protein L3"/>
    <property type="match status" value="1"/>
</dbReference>
<evidence type="ECO:0000256" key="4">
    <source>
        <dbReference type="ARBA" id="ARBA00022980"/>
    </source>
</evidence>
<dbReference type="GO" id="GO:0022625">
    <property type="term" value="C:cytosolic large ribosomal subunit"/>
    <property type="evidence" value="ECO:0007669"/>
    <property type="project" value="TreeGrafter"/>
</dbReference>
<evidence type="ECO:0000256" key="3">
    <source>
        <dbReference type="ARBA" id="ARBA00022884"/>
    </source>
</evidence>
<dbReference type="SUPFAM" id="SSF50447">
    <property type="entry name" value="Translation proteins"/>
    <property type="match status" value="1"/>
</dbReference>
<dbReference type="GO" id="GO:0019843">
    <property type="term" value="F:rRNA binding"/>
    <property type="evidence" value="ECO:0007669"/>
    <property type="project" value="UniProtKB-UniRule"/>
</dbReference>
<dbReference type="HAMAP" id="MF_01325_B">
    <property type="entry name" value="Ribosomal_uL3_B"/>
    <property type="match status" value="1"/>
</dbReference>
<organism evidence="9 10">
    <name type="scientific">Candidatus Magasanikbacteria bacterium CG_4_9_14_0_2_um_filter_42_11</name>
    <dbReference type="NCBI Taxonomy" id="1974643"/>
    <lineage>
        <taxon>Bacteria</taxon>
        <taxon>Candidatus Magasanikiibacteriota</taxon>
    </lineage>
</organism>
<keyword evidence="4 7" id="KW-0689">Ribosomal protein</keyword>
<comment type="caution">
    <text evidence="9">The sequence shown here is derived from an EMBL/GenBank/DDBJ whole genome shotgun (WGS) entry which is preliminary data.</text>
</comment>
<feature type="compositionally biased region" description="Basic and acidic residues" evidence="8">
    <location>
        <begin position="220"/>
        <end position="239"/>
    </location>
</feature>
<dbReference type="AlphaFoldDB" id="A0A2M8F8K4"/>
<evidence type="ECO:0000313" key="9">
    <source>
        <dbReference type="EMBL" id="PJC52074.1"/>
    </source>
</evidence>